<dbReference type="EMBL" id="JACGCI010000077">
    <property type="protein sequence ID" value="KAF6747817.1"/>
    <property type="molecule type" value="Genomic_DNA"/>
</dbReference>
<feature type="region of interest" description="Disordered" evidence="1">
    <location>
        <begin position="80"/>
        <end position="112"/>
    </location>
</feature>
<feature type="region of interest" description="Disordered" evidence="1">
    <location>
        <begin position="126"/>
        <end position="154"/>
    </location>
</feature>
<evidence type="ECO:0000256" key="1">
    <source>
        <dbReference type="SAM" id="MobiDB-lite"/>
    </source>
</evidence>
<gene>
    <name evidence="2" type="ORF">DFP72DRAFT_1174677</name>
</gene>
<evidence type="ECO:0000313" key="3">
    <source>
        <dbReference type="Proteomes" id="UP000521943"/>
    </source>
</evidence>
<protein>
    <submittedName>
        <fullName evidence="2">Uncharacterized protein</fullName>
    </submittedName>
</protein>
<proteinExistence type="predicted"/>
<sequence>MSRDRRNRRGSSVPDDVSEGRGMCLFDLHPLDRPQIEYLGAMEGQLSKVLRANFDKYAHTFCDKCRADKVPCSLRISNQSPSADAASTGLPDALASAAPPLPGGRSPLASGSTAVQFSSVGAAGRSAAGGTVRSAEPDSLQERPRKRRRGAASSMKLEALGWRASRALPSLRRVSVTMRVALTDHASSSSFDLETALEAMLPPASSEYSISLPAHAPDGGAAAWEFAFDAGMYPRLDWSEMLTQLAAPSSSNQESHQDIYDFNALDAVDWTGLLNP</sequence>
<comment type="caution">
    <text evidence="2">The sequence shown here is derived from an EMBL/GenBank/DDBJ whole genome shotgun (WGS) entry which is preliminary data.</text>
</comment>
<evidence type="ECO:0000313" key="2">
    <source>
        <dbReference type="EMBL" id="KAF6747817.1"/>
    </source>
</evidence>
<keyword evidence="3" id="KW-1185">Reference proteome</keyword>
<organism evidence="2 3">
    <name type="scientific">Ephemerocybe angulata</name>
    <dbReference type="NCBI Taxonomy" id="980116"/>
    <lineage>
        <taxon>Eukaryota</taxon>
        <taxon>Fungi</taxon>
        <taxon>Dikarya</taxon>
        <taxon>Basidiomycota</taxon>
        <taxon>Agaricomycotina</taxon>
        <taxon>Agaricomycetes</taxon>
        <taxon>Agaricomycetidae</taxon>
        <taxon>Agaricales</taxon>
        <taxon>Agaricineae</taxon>
        <taxon>Psathyrellaceae</taxon>
        <taxon>Ephemerocybe</taxon>
    </lineage>
</organism>
<accession>A0A8H6HK41</accession>
<reference evidence="2 3" key="1">
    <citation type="submission" date="2020-07" db="EMBL/GenBank/DDBJ databases">
        <title>Comparative genomics of pyrophilous fungi reveals a link between fire events and developmental genes.</title>
        <authorList>
            <consortium name="DOE Joint Genome Institute"/>
            <person name="Steindorff A.S."/>
            <person name="Carver A."/>
            <person name="Calhoun S."/>
            <person name="Stillman K."/>
            <person name="Liu H."/>
            <person name="Lipzen A."/>
            <person name="Pangilinan J."/>
            <person name="Labutti K."/>
            <person name="Bruns T.D."/>
            <person name="Grigoriev I.V."/>
        </authorList>
    </citation>
    <scope>NUCLEOTIDE SEQUENCE [LARGE SCALE GENOMIC DNA]</scope>
    <source>
        <strain evidence="2 3">CBS 144469</strain>
    </source>
</reference>
<dbReference type="AlphaFoldDB" id="A0A8H6HK41"/>
<name>A0A8H6HK41_9AGAR</name>
<feature type="compositionally biased region" description="Low complexity" evidence="1">
    <location>
        <begin position="89"/>
        <end position="112"/>
    </location>
</feature>
<dbReference type="Proteomes" id="UP000521943">
    <property type="component" value="Unassembled WGS sequence"/>
</dbReference>